<dbReference type="AlphaFoldDB" id="A0A4S8P527"/>
<comment type="caution">
    <text evidence="2">The sequence shown here is derived from an EMBL/GenBank/DDBJ whole genome shotgun (WGS) entry which is preliminary data.</text>
</comment>
<dbReference type="RefSeq" id="WP_136597094.1">
    <property type="nucleotide sequence ID" value="NZ_STGV01000001.1"/>
</dbReference>
<gene>
    <name evidence="2" type="ORF">FAA97_03320</name>
</gene>
<protein>
    <submittedName>
        <fullName evidence="2">Uncharacterized protein</fullName>
    </submittedName>
</protein>
<organism evidence="2 3">
    <name type="scientific">Peteryoungia ipomoeae</name>
    <dbReference type="NCBI Taxonomy" id="1210932"/>
    <lineage>
        <taxon>Bacteria</taxon>
        <taxon>Pseudomonadati</taxon>
        <taxon>Pseudomonadota</taxon>
        <taxon>Alphaproteobacteria</taxon>
        <taxon>Hyphomicrobiales</taxon>
        <taxon>Rhizobiaceae</taxon>
        <taxon>Peteryoungia</taxon>
    </lineage>
</organism>
<reference evidence="2 3" key="1">
    <citation type="submission" date="2019-04" db="EMBL/GenBank/DDBJ databases">
        <title>Genome sequence of strain shin9-1.</title>
        <authorList>
            <person name="Gao J."/>
            <person name="Sun J."/>
        </authorList>
    </citation>
    <scope>NUCLEOTIDE SEQUENCE [LARGE SCALE GENOMIC DNA]</scope>
    <source>
        <strain evidence="3">shin9-1</strain>
    </source>
</reference>
<name>A0A4S8P527_9HYPH</name>
<proteinExistence type="predicted"/>
<evidence type="ECO:0000313" key="2">
    <source>
        <dbReference type="EMBL" id="THV25247.1"/>
    </source>
</evidence>
<feature type="region of interest" description="Disordered" evidence="1">
    <location>
        <begin position="24"/>
        <end position="45"/>
    </location>
</feature>
<dbReference type="Proteomes" id="UP000308828">
    <property type="component" value="Unassembled WGS sequence"/>
</dbReference>
<dbReference type="OrthoDB" id="8402090at2"/>
<accession>A0A4S8P527</accession>
<keyword evidence="3" id="KW-1185">Reference proteome</keyword>
<dbReference type="EMBL" id="STGV01000001">
    <property type="protein sequence ID" value="THV25247.1"/>
    <property type="molecule type" value="Genomic_DNA"/>
</dbReference>
<evidence type="ECO:0000313" key="3">
    <source>
        <dbReference type="Proteomes" id="UP000308828"/>
    </source>
</evidence>
<sequence length="147" mass="16315">MMMRVGDNTIYSAFYKTPVRVNQEEQAARSSGPAAAGGSSSVEMDTSSKALNSSLWLLQTDVYYSKDAEKAALARNDLAAEFNDLANKSLAERLRDEYLEAHGLTEEEIAELPEEERMAVEQDIENFIKQRLGFEESGPLEGKMVAE</sequence>
<feature type="compositionally biased region" description="Low complexity" evidence="1">
    <location>
        <begin position="28"/>
        <end position="41"/>
    </location>
</feature>
<evidence type="ECO:0000256" key="1">
    <source>
        <dbReference type="SAM" id="MobiDB-lite"/>
    </source>
</evidence>